<comment type="subcellular location">
    <subcellularLocation>
        <location evidence="1">Golgi apparatus membrane</location>
        <topology evidence="1">Single-pass type II membrane protein</topology>
    </subcellularLocation>
</comment>
<keyword evidence="5" id="KW-1133">Transmembrane helix</keyword>
<feature type="region of interest" description="Disordered" evidence="8">
    <location>
        <begin position="491"/>
        <end position="553"/>
    </location>
</feature>
<evidence type="ECO:0000256" key="3">
    <source>
        <dbReference type="ARBA" id="ARBA00022801"/>
    </source>
</evidence>
<dbReference type="InterPro" id="IPR026071">
    <property type="entry name" value="Glyco_Hydrolase_99"/>
</dbReference>
<evidence type="ECO:0000256" key="4">
    <source>
        <dbReference type="ARBA" id="ARBA00022968"/>
    </source>
</evidence>
<evidence type="ECO:0000256" key="5">
    <source>
        <dbReference type="ARBA" id="ARBA00022989"/>
    </source>
</evidence>
<dbReference type="SUPFAM" id="SSF51445">
    <property type="entry name" value="(Trans)glycosidases"/>
    <property type="match status" value="1"/>
</dbReference>
<keyword evidence="10" id="KW-1185">Reference proteome</keyword>
<dbReference type="Proteomes" id="UP000250272">
    <property type="component" value="Chromosome"/>
</dbReference>
<evidence type="ECO:0000256" key="1">
    <source>
        <dbReference type="ARBA" id="ARBA00004323"/>
    </source>
</evidence>
<keyword evidence="7" id="KW-0472">Membrane</keyword>
<dbReference type="OrthoDB" id="86313at2157"/>
<proteinExistence type="predicted"/>
<keyword evidence="6" id="KW-0333">Golgi apparatus</keyword>
<dbReference type="PANTHER" id="PTHR13572:SF4">
    <property type="entry name" value="RE57134P"/>
    <property type="match status" value="1"/>
</dbReference>
<feature type="compositionally biased region" description="Low complexity" evidence="8">
    <location>
        <begin position="506"/>
        <end position="529"/>
    </location>
</feature>
<keyword evidence="4" id="KW-0735">Signal-anchor</keyword>
<feature type="compositionally biased region" description="Basic and acidic residues" evidence="8">
    <location>
        <begin position="491"/>
        <end position="505"/>
    </location>
</feature>
<gene>
    <name evidence="9" type="ORF">A3L01_02480</name>
</gene>
<dbReference type="KEGG" id="tbs:A3L01_02480"/>
<protein>
    <submittedName>
        <fullName evidence="9">Uncharacterized protein</fullName>
    </submittedName>
</protein>
<organism evidence="9 10">
    <name type="scientific">Thermococcus barossii</name>
    <dbReference type="NCBI Taxonomy" id="54077"/>
    <lineage>
        <taxon>Archaea</taxon>
        <taxon>Methanobacteriati</taxon>
        <taxon>Methanobacteriota</taxon>
        <taxon>Thermococci</taxon>
        <taxon>Thermococcales</taxon>
        <taxon>Thermococcaceae</taxon>
        <taxon>Thermococcus</taxon>
    </lineage>
</organism>
<name>A0A2Z2MHQ7_9EURY</name>
<evidence type="ECO:0000313" key="10">
    <source>
        <dbReference type="Proteomes" id="UP000250272"/>
    </source>
</evidence>
<keyword evidence="3" id="KW-0378">Hydrolase</keyword>
<dbReference type="EMBL" id="CP015101">
    <property type="protein sequence ID" value="ASJ04282.1"/>
    <property type="molecule type" value="Genomic_DNA"/>
</dbReference>
<dbReference type="GO" id="GO:0004559">
    <property type="term" value="F:alpha-mannosidase activity"/>
    <property type="evidence" value="ECO:0007669"/>
    <property type="project" value="TreeGrafter"/>
</dbReference>
<dbReference type="Gene3D" id="3.20.20.80">
    <property type="entry name" value="Glycosidases"/>
    <property type="match status" value="1"/>
</dbReference>
<dbReference type="PANTHER" id="PTHR13572">
    <property type="entry name" value="ENDO-ALPHA-1,2-MANNOSIDASE"/>
    <property type="match status" value="1"/>
</dbReference>
<dbReference type="RefSeq" id="WP_088864311.1">
    <property type="nucleotide sequence ID" value="NZ_CP015101.1"/>
</dbReference>
<accession>A0A2Z2MHQ7</accession>
<keyword evidence="2" id="KW-0812">Transmembrane</keyword>
<evidence type="ECO:0000256" key="8">
    <source>
        <dbReference type="SAM" id="MobiDB-lite"/>
    </source>
</evidence>
<sequence>METLKSLRLLVILIVVQALFISPHYTHASDSIDNGPKVYRIVMTIVTTSDWTTISSDGIEFLNSKITVLQGDGSGLRVWHSGNKVGITKSPFNMTLVKANITLIINLTRCEGLTLKIQKGDIGYSYVRIVNINSETPVPVGEFNNSGSIQNDSTNLREFPVSCEKIKQNGPLSLPSGDGIPKMVWAFYYPWYRAEQWDSDPALIDVPLLGKYSSSDPRAIRAHIKLAKAAGIDGFIVSWWGEGTYTDQNLKKILPIAAEEGFKVAIYLESLGGGGKPRPPNELKDMLRYFFRTYGSDERYFHLWGKPVIFVWAAGVTPLEVWKEIFEDLREEGYGGVYIANTLNPKYLEVFDGLHTYATINLDLRKVYPRAFIQCKTYPLLEETPKPRIWAATISPGYDDRHIPGREGHFQPRMDGEYYMYTFEAAVDSNPDWLLITTFNEFPENTFIEPSRKYGFKYVLMTANFTATFKGTKPNITAVLELKERWRLEEFEEKPPVETESRTETKPSTTTQSPTTTLPPSTTTSTASSHVHETTTSHSTESLGDGGEETSATCGTGVFMLIVPLVRIFTKQRKKEL</sequence>
<evidence type="ECO:0000256" key="2">
    <source>
        <dbReference type="ARBA" id="ARBA00022692"/>
    </source>
</evidence>
<evidence type="ECO:0000256" key="6">
    <source>
        <dbReference type="ARBA" id="ARBA00023034"/>
    </source>
</evidence>
<evidence type="ECO:0000313" key="9">
    <source>
        <dbReference type="EMBL" id="ASJ04282.1"/>
    </source>
</evidence>
<dbReference type="GeneID" id="33325600"/>
<evidence type="ECO:0000256" key="7">
    <source>
        <dbReference type="ARBA" id="ARBA00023136"/>
    </source>
</evidence>
<dbReference type="Pfam" id="PF16317">
    <property type="entry name" value="Glyco_hydro_99"/>
    <property type="match status" value="1"/>
</dbReference>
<reference evidence="9 10" key="1">
    <citation type="submission" date="2016-04" db="EMBL/GenBank/DDBJ databases">
        <title>Complete genome sequence of Thermococcus barossii type strain SHCK-94.</title>
        <authorList>
            <person name="Oger P.M."/>
        </authorList>
    </citation>
    <scope>NUCLEOTIDE SEQUENCE [LARGE SCALE GENOMIC DNA]</scope>
    <source>
        <strain evidence="9 10">SHCK-94</strain>
    </source>
</reference>
<dbReference type="InterPro" id="IPR017853">
    <property type="entry name" value="GH"/>
</dbReference>
<dbReference type="AlphaFoldDB" id="A0A2Z2MHQ7"/>